<sequence>MAAALQEKTKQEISPEELVRRVAIVKRFRELLIQQRDRFREYLEVLDKQKDVIEEGKAEDLIAHVELEEKIVADIFSIQKVIDPLEDMYRASYPDRESEVPNLKAALEELKEEAVVRSERNRELLSKRMAEIRSEIKALRGNPYAARRPVYGGSDSASLIDIKG</sequence>
<feature type="coiled-coil region" evidence="1">
    <location>
        <begin position="93"/>
        <end position="142"/>
    </location>
</feature>
<name>A0A7T7XNZ1_9SPIR</name>
<keyword evidence="2" id="KW-0969">Cilium</keyword>
<reference evidence="2" key="1">
    <citation type="submission" date="2021-01" db="EMBL/GenBank/DDBJ databases">
        <title>Description of Breznakiella homolactica.</title>
        <authorList>
            <person name="Song Y."/>
            <person name="Brune A."/>
        </authorList>
    </citation>
    <scope>NUCLEOTIDE SEQUENCE</scope>
    <source>
        <strain evidence="2">RmG30</strain>
    </source>
</reference>
<dbReference type="InterPro" id="IPR036679">
    <property type="entry name" value="FlgN-like_sf"/>
</dbReference>
<dbReference type="SUPFAM" id="SSF140566">
    <property type="entry name" value="FlgN-like"/>
    <property type="match status" value="1"/>
</dbReference>
<keyword evidence="3" id="KW-1185">Reference proteome</keyword>
<keyword evidence="1" id="KW-0175">Coiled coil</keyword>
<dbReference type="AlphaFoldDB" id="A0A7T7XNZ1"/>
<dbReference type="EMBL" id="CP067089">
    <property type="protein sequence ID" value="QQO09727.1"/>
    <property type="molecule type" value="Genomic_DNA"/>
</dbReference>
<evidence type="ECO:0000256" key="1">
    <source>
        <dbReference type="SAM" id="Coils"/>
    </source>
</evidence>
<dbReference type="KEGG" id="bhc:JFL75_02070"/>
<evidence type="ECO:0000313" key="2">
    <source>
        <dbReference type="EMBL" id="QQO09727.1"/>
    </source>
</evidence>
<evidence type="ECO:0000313" key="3">
    <source>
        <dbReference type="Proteomes" id="UP000595917"/>
    </source>
</evidence>
<dbReference type="GO" id="GO:0044780">
    <property type="term" value="P:bacterial-type flagellum assembly"/>
    <property type="evidence" value="ECO:0007669"/>
    <property type="project" value="InterPro"/>
</dbReference>
<dbReference type="RefSeq" id="WP_215627030.1">
    <property type="nucleotide sequence ID" value="NZ_CP067089.2"/>
</dbReference>
<proteinExistence type="predicted"/>
<gene>
    <name evidence="2" type="primary">flgN</name>
    <name evidence="2" type="ORF">JFL75_02070</name>
</gene>
<protein>
    <submittedName>
        <fullName evidence="2">Flagellar export chaperone FlgN</fullName>
    </submittedName>
</protein>
<accession>A0A7T7XNZ1</accession>
<keyword evidence="2" id="KW-0282">Flagellum</keyword>
<dbReference type="Proteomes" id="UP000595917">
    <property type="component" value="Chromosome"/>
</dbReference>
<organism evidence="2 3">
    <name type="scientific">Breznakiella homolactica</name>
    <dbReference type="NCBI Taxonomy" id="2798577"/>
    <lineage>
        <taxon>Bacteria</taxon>
        <taxon>Pseudomonadati</taxon>
        <taxon>Spirochaetota</taxon>
        <taxon>Spirochaetia</taxon>
        <taxon>Spirochaetales</taxon>
        <taxon>Breznakiellaceae</taxon>
        <taxon>Breznakiella</taxon>
    </lineage>
</organism>
<keyword evidence="2" id="KW-0966">Cell projection</keyword>